<sequence length="263" mass="29382">MRGYLVAALLLSLSSQPAFAWGTTGHRVVGYIADAHLTPAASAEVKRLLALENKSSLAEVSTWADEIRSVEGDHGPMHSVRLPLDGDNSFQLNRDCPEKRCIVWQIALEKQALRSRKTTAQAKLFALKYLVHFVGDIHEPLHASKDTGRWPVQLNGKDTTLHMIWDSDIVVFNARGRKPPELARDVDASDDRPVDSSGKPSSWAIEGRNIARDYILTSRLMRSKAAKGVRLDDRYLEASWPIAQRRLKEAGHRLAATLNEIFK</sequence>
<dbReference type="SUPFAM" id="SSF48537">
    <property type="entry name" value="Phospholipase C/P1 nuclease"/>
    <property type="match status" value="1"/>
</dbReference>
<keyword evidence="6" id="KW-0325">Glycoprotein</keyword>
<dbReference type="PANTHER" id="PTHR33146">
    <property type="entry name" value="ENDONUCLEASE 4"/>
    <property type="match status" value="1"/>
</dbReference>
<dbReference type="PANTHER" id="PTHR33146:SF26">
    <property type="entry name" value="ENDONUCLEASE 4"/>
    <property type="match status" value="1"/>
</dbReference>
<evidence type="ECO:0000256" key="5">
    <source>
        <dbReference type="ARBA" id="ARBA00023157"/>
    </source>
</evidence>
<evidence type="ECO:0000313" key="9">
    <source>
        <dbReference type="EMBL" id="MFC3075106.1"/>
    </source>
</evidence>
<keyword evidence="5" id="KW-1015">Disulfide bond</keyword>
<keyword evidence="1" id="KW-0540">Nuclease</keyword>
<protein>
    <submittedName>
        <fullName evidence="9">S1/P1 nuclease</fullName>
    </submittedName>
</protein>
<dbReference type="Pfam" id="PF02265">
    <property type="entry name" value="S1-P1_nuclease"/>
    <property type="match status" value="1"/>
</dbReference>
<gene>
    <name evidence="9" type="ORF">ACFOHH_18500</name>
</gene>
<feature type="compositionally biased region" description="Basic and acidic residues" evidence="7">
    <location>
        <begin position="181"/>
        <end position="194"/>
    </location>
</feature>
<dbReference type="EMBL" id="JBHRSP010000032">
    <property type="protein sequence ID" value="MFC3075106.1"/>
    <property type="molecule type" value="Genomic_DNA"/>
</dbReference>
<proteinExistence type="predicted"/>
<dbReference type="Gene3D" id="1.10.575.10">
    <property type="entry name" value="P1 Nuclease"/>
    <property type="match status" value="1"/>
</dbReference>
<dbReference type="Proteomes" id="UP001595377">
    <property type="component" value="Unassembled WGS sequence"/>
</dbReference>
<comment type="caution">
    <text evidence="9">The sequence shown here is derived from an EMBL/GenBank/DDBJ whole genome shotgun (WGS) entry which is preliminary data.</text>
</comment>
<organism evidence="9 10">
    <name type="scientific">Shinella pollutisoli</name>
    <dbReference type="NCBI Taxonomy" id="2250594"/>
    <lineage>
        <taxon>Bacteria</taxon>
        <taxon>Pseudomonadati</taxon>
        <taxon>Pseudomonadota</taxon>
        <taxon>Alphaproteobacteria</taxon>
        <taxon>Hyphomicrobiales</taxon>
        <taxon>Rhizobiaceae</taxon>
        <taxon>Shinella</taxon>
    </lineage>
</organism>
<evidence type="ECO:0000256" key="1">
    <source>
        <dbReference type="ARBA" id="ARBA00022722"/>
    </source>
</evidence>
<evidence type="ECO:0000256" key="7">
    <source>
        <dbReference type="SAM" id="MobiDB-lite"/>
    </source>
</evidence>
<keyword evidence="3" id="KW-0255">Endonuclease</keyword>
<evidence type="ECO:0000256" key="8">
    <source>
        <dbReference type="SAM" id="SignalP"/>
    </source>
</evidence>
<evidence type="ECO:0000256" key="3">
    <source>
        <dbReference type="ARBA" id="ARBA00022759"/>
    </source>
</evidence>
<evidence type="ECO:0000256" key="4">
    <source>
        <dbReference type="ARBA" id="ARBA00022801"/>
    </source>
</evidence>
<feature type="signal peptide" evidence="8">
    <location>
        <begin position="1"/>
        <end position="20"/>
    </location>
</feature>
<feature type="chain" id="PRO_5045848525" evidence="8">
    <location>
        <begin position="21"/>
        <end position="263"/>
    </location>
</feature>
<dbReference type="CDD" id="cd11010">
    <property type="entry name" value="S1-P1_nuclease"/>
    <property type="match status" value="1"/>
</dbReference>
<keyword evidence="10" id="KW-1185">Reference proteome</keyword>
<name>A0ABV7DJH3_9HYPH</name>
<dbReference type="InterPro" id="IPR003154">
    <property type="entry name" value="S1/P1nuclease"/>
</dbReference>
<reference evidence="10" key="1">
    <citation type="journal article" date="2019" name="Int. J. Syst. Evol. Microbiol.">
        <title>The Global Catalogue of Microorganisms (GCM) 10K type strain sequencing project: providing services to taxonomists for standard genome sequencing and annotation.</title>
        <authorList>
            <consortium name="The Broad Institute Genomics Platform"/>
            <consortium name="The Broad Institute Genome Sequencing Center for Infectious Disease"/>
            <person name="Wu L."/>
            <person name="Ma J."/>
        </authorList>
    </citation>
    <scope>NUCLEOTIDE SEQUENCE [LARGE SCALE GENOMIC DNA]</scope>
    <source>
        <strain evidence="10">KCTC 52677</strain>
    </source>
</reference>
<evidence type="ECO:0000313" key="10">
    <source>
        <dbReference type="Proteomes" id="UP001595377"/>
    </source>
</evidence>
<keyword evidence="8" id="KW-0732">Signal</keyword>
<dbReference type="RefSeq" id="WP_257315462.1">
    <property type="nucleotide sequence ID" value="NZ_JANFDG010000012.1"/>
</dbReference>
<keyword evidence="2" id="KW-0479">Metal-binding</keyword>
<feature type="region of interest" description="Disordered" evidence="7">
    <location>
        <begin position="181"/>
        <end position="201"/>
    </location>
</feature>
<evidence type="ECO:0000256" key="6">
    <source>
        <dbReference type="ARBA" id="ARBA00023180"/>
    </source>
</evidence>
<evidence type="ECO:0000256" key="2">
    <source>
        <dbReference type="ARBA" id="ARBA00022723"/>
    </source>
</evidence>
<dbReference type="InterPro" id="IPR008947">
    <property type="entry name" value="PLipase_C/P1_nuclease_dom_sf"/>
</dbReference>
<keyword evidence="4" id="KW-0378">Hydrolase</keyword>
<accession>A0ABV7DJH3</accession>